<dbReference type="SMART" id="SM00100">
    <property type="entry name" value="cNMP"/>
    <property type="match status" value="3"/>
</dbReference>
<evidence type="ECO:0000256" key="16">
    <source>
        <dbReference type="ARBA" id="ARBA00047462"/>
    </source>
</evidence>
<dbReference type="EMBL" id="MPUH01001162">
    <property type="protein sequence ID" value="OMJ69753.1"/>
    <property type="molecule type" value="Genomic_DNA"/>
</dbReference>
<feature type="domain" description="Cyclic nucleotide-binding" evidence="18">
    <location>
        <begin position="86"/>
        <end position="183"/>
    </location>
</feature>
<keyword evidence="4" id="KW-0963">Cytoplasm</keyword>
<keyword evidence="10" id="KW-0418">Kinase</keyword>
<dbReference type="EC" id="2.7.11.12" evidence="3"/>
<dbReference type="PROSITE" id="PS00889">
    <property type="entry name" value="CNMP_BINDING_2"/>
    <property type="match status" value="2"/>
</dbReference>
<feature type="domain" description="Cyclic nucleotide-binding" evidence="18">
    <location>
        <begin position="440"/>
        <end position="538"/>
    </location>
</feature>
<protein>
    <recommendedName>
        <fullName evidence="14">cGMP-dependent protein kinase</fullName>
        <ecNumber evidence="3">2.7.11.12</ecNumber>
    </recommendedName>
</protein>
<dbReference type="PROSITE" id="PS50011">
    <property type="entry name" value="PROTEIN_KINASE_DOM"/>
    <property type="match status" value="1"/>
</dbReference>
<evidence type="ECO:0000256" key="7">
    <source>
        <dbReference type="ARBA" id="ARBA00022679"/>
    </source>
</evidence>
<dbReference type="PANTHER" id="PTHR24353">
    <property type="entry name" value="CYCLIC NUCLEOTIDE-DEPENDENT PROTEIN KINASE"/>
    <property type="match status" value="1"/>
</dbReference>
<evidence type="ECO:0000256" key="4">
    <source>
        <dbReference type="ARBA" id="ARBA00022490"/>
    </source>
</evidence>
<evidence type="ECO:0000256" key="15">
    <source>
        <dbReference type="ARBA" id="ARBA00047298"/>
    </source>
</evidence>
<dbReference type="InterPro" id="IPR018488">
    <property type="entry name" value="cNMP-bd_CS"/>
</dbReference>
<dbReference type="InterPro" id="IPR000719">
    <property type="entry name" value="Prot_kinase_dom"/>
</dbReference>
<feature type="domain" description="Protein kinase" evidence="17">
    <location>
        <begin position="562"/>
        <end position="817"/>
    </location>
</feature>
<evidence type="ECO:0000259" key="19">
    <source>
        <dbReference type="PROSITE" id="PS51285"/>
    </source>
</evidence>
<dbReference type="Gene3D" id="1.10.510.10">
    <property type="entry name" value="Transferase(Phosphotransferase) domain 1"/>
    <property type="match status" value="1"/>
</dbReference>
<dbReference type="PROSITE" id="PS50042">
    <property type="entry name" value="CNMP_BINDING_3"/>
    <property type="match status" value="3"/>
</dbReference>
<comment type="caution">
    <text evidence="20">The sequence shown here is derived from an EMBL/GenBank/DDBJ whole genome shotgun (WGS) entry which is preliminary data.</text>
</comment>
<sequence length="887" mass="100748">MGVCMQCNRSQLQGDNNKTSIGIGPKSIYRRHSSIKDPTKKMKNPVIDERSIEENFKEAPNAIISNKPKDEKDTQLISNVLRKHYIFNSIDRESQMIIIKKVKCYEVGAKELIFEQGQPGVCFFIVSSGKLEVKAGNEKSILGPGMSFGELALMDDRPRTATVRTLEVSVLWGLDRKTFMKAVKKIRIHEYEDNKKLINSVSIFNILTSNQKEALLGACVTQKRSAGDVIVKETDNSDLFFIVKEGVAVCTTEKNESREIHKGDFFGEHALMYQVPRMHTVVAATEVKLISISKENLLEVLGNSFEHILFRNSQKLAIDNSSALRSLSTKQKEAIIDKTRVKKYQSGEVVIQKDSYKAHKLFIVISGKVVGPREYSPLQCVGDEDIVSKADDVYEENHISLGESDVAEITVQEIEMCIGGEISQITIHNDAVGVLRQVQLLRGLSQDRINALTLALKITNFEDRQVIVQQSNPGHSFFIIKSGSVKVMKNEKFIRGITKNDYFGERSVLFNDFRTATVLADGPVSCWTLERDDFMNIISENIREKLIKRIEMQDTSVLLEELIPVRVVGTGVLGNVTLAVHNQKKSVYALKSLTRNRIEEYHIHNNLILEKNILMELDHIMIIKLIKTFKDPSRIYFLMEYVRGKDLFDVLLELGQVSEDQSKFYAACLMVTLDYLHERNIIHRDLKPENIIIDDEGYTKLIDFGAAAIVEGRTYTAIGTPHYLAPEIILRVGYSYAVDWWSLGVMIHEMVFGHVPFGSDDEDPLAIYEKILEGHLNLENLPYKSNHFKNILTQLLNKNPAARTCGGFGYLKSNSWFGNFNWDRLMSRQLRPPYTPKCQYEEEEIASALQNPRDLDNFLNDVENAQNALIYKKRTQGPPGANWDDNF</sequence>
<dbReference type="GO" id="GO:0030553">
    <property type="term" value="F:cGMP binding"/>
    <property type="evidence" value="ECO:0007669"/>
    <property type="project" value="UniProtKB-KW"/>
</dbReference>
<dbReference type="Pfam" id="PF00027">
    <property type="entry name" value="cNMP_binding"/>
    <property type="match status" value="3"/>
</dbReference>
<gene>
    <name evidence="20" type="ORF">SteCoe_32438</name>
</gene>
<evidence type="ECO:0000256" key="3">
    <source>
        <dbReference type="ARBA" id="ARBA00012428"/>
    </source>
</evidence>
<dbReference type="GO" id="GO:0004691">
    <property type="term" value="F:cAMP-dependent protein kinase activity"/>
    <property type="evidence" value="ECO:0007669"/>
    <property type="project" value="TreeGrafter"/>
</dbReference>
<evidence type="ECO:0000256" key="5">
    <source>
        <dbReference type="ARBA" id="ARBA00022527"/>
    </source>
</evidence>
<dbReference type="GO" id="GO:0046872">
    <property type="term" value="F:metal ion binding"/>
    <property type="evidence" value="ECO:0007669"/>
    <property type="project" value="UniProtKB-KW"/>
</dbReference>
<dbReference type="InterPro" id="IPR000961">
    <property type="entry name" value="AGC-kinase_C"/>
</dbReference>
<evidence type="ECO:0000259" key="17">
    <source>
        <dbReference type="PROSITE" id="PS50011"/>
    </source>
</evidence>
<dbReference type="InterPro" id="IPR008271">
    <property type="entry name" value="Ser/Thr_kinase_AS"/>
</dbReference>
<dbReference type="GO" id="GO:0004692">
    <property type="term" value="F:cGMP-dependent protein kinase activity"/>
    <property type="evidence" value="ECO:0007669"/>
    <property type="project" value="UniProtKB-EC"/>
</dbReference>
<keyword evidence="6" id="KW-0140">cGMP</keyword>
<dbReference type="PANTHER" id="PTHR24353:SF37">
    <property type="entry name" value="CAMP-DEPENDENT PROTEIN KINASE CATALYTIC SUBUNIT PRKX"/>
    <property type="match status" value="1"/>
</dbReference>
<keyword evidence="9" id="KW-0547">Nucleotide-binding</keyword>
<dbReference type="SUPFAM" id="SSF56112">
    <property type="entry name" value="Protein kinase-like (PK-like)"/>
    <property type="match status" value="1"/>
</dbReference>
<dbReference type="Gene3D" id="3.30.200.20">
    <property type="entry name" value="Phosphorylase Kinase, domain 1"/>
    <property type="match status" value="1"/>
</dbReference>
<keyword evidence="21" id="KW-1185">Reference proteome</keyword>
<dbReference type="InterPro" id="IPR011009">
    <property type="entry name" value="Kinase-like_dom_sf"/>
</dbReference>
<evidence type="ECO:0000259" key="18">
    <source>
        <dbReference type="PROSITE" id="PS50042"/>
    </source>
</evidence>
<evidence type="ECO:0000256" key="2">
    <source>
        <dbReference type="ARBA" id="ARBA00006352"/>
    </source>
</evidence>
<evidence type="ECO:0000313" key="21">
    <source>
        <dbReference type="Proteomes" id="UP000187209"/>
    </source>
</evidence>
<dbReference type="Proteomes" id="UP000187209">
    <property type="component" value="Unassembled WGS sequence"/>
</dbReference>
<dbReference type="GO" id="GO:0005524">
    <property type="term" value="F:ATP binding"/>
    <property type="evidence" value="ECO:0007669"/>
    <property type="project" value="UniProtKB-KW"/>
</dbReference>
<evidence type="ECO:0000256" key="1">
    <source>
        <dbReference type="ARBA" id="ARBA00001946"/>
    </source>
</evidence>
<keyword evidence="12" id="KW-0460">Magnesium</keyword>
<evidence type="ECO:0000313" key="20">
    <source>
        <dbReference type="EMBL" id="OMJ69753.1"/>
    </source>
</evidence>
<dbReference type="PROSITE" id="PS51285">
    <property type="entry name" value="AGC_KINASE_CTER"/>
    <property type="match status" value="1"/>
</dbReference>
<accession>A0A1R2AYZ2</accession>
<feature type="domain" description="Cyclic nucleotide-binding" evidence="18">
    <location>
        <begin position="203"/>
        <end position="304"/>
    </location>
</feature>
<dbReference type="SMART" id="SM00220">
    <property type="entry name" value="S_TKc"/>
    <property type="match status" value="1"/>
</dbReference>
<dbReference type="SUPFAM" id="SSF51206">
    <property type="entry name" value="cAMP-binding domain-like"/>
    <property type="match status" value="4"/>
</dbReference>
<keyword evidence="5" id="KW-0723">Serine/threonine-protein kinase</keyword>
<keyword evidence="8" id="KW-0479">Metal-binding</keyword>
<evidence type="ECO:0000256" key="12">
    <source>
        <dbReference type="ARBA" id="ARBA00022842"/>
    </source>
</evidence>
<dbReference type="InterPro" id="IPR014710">
    <property type="entry name" value="RmlC-like_jellyroll"/>
</dbReference>
<dbReference type="OrthoDB" id="100546at2759"/>
<dbReference type="InterPro" id="IPR018490">
    <property type="entry name" value="cNMP-bd_dom_sf"/>
</dbReference>
<keyword evidence="7" id="KW-0808">Transferase</keyword>
<dbReference type="GO" id="GO:0005952">
    <property type="term" value="C:cAMP-dependent protein kinase complex"/>
    <property type="evidence" value="ECO:0007669"/>
    <property type="project" value="TreeGrafter"/>
</dbReference>
<comment type="catalytic activity">
    <reaction evidence="15">
        <text>L-threonyl-[protein] + ATP = O-phospho-L-threonyl-[protein] + ADP + H(+)</text>
        <dbReference type="Rhea" id="RHEA:46608"/>
        <dbReference type="Rhea" id="RHEA-COMP:11060"/>
        <dbReference type="Rhea" id="RHEA-COMP:11605"/>
        <dbReference type="ChEBI" id="CHEBI:15378"/>
        <dbReference type="ChEBI" id="CHEBI:30013"/>
        <dbReference type="ChEBI" id="CHEBI:30616"/>
        <dbReference type="ChEBI" id="CHEBI:61977"/>
        <dbReference type="ChEBI" id="CHEBI:456216"/>
        <dbReference type="EC" id="2.7.11.12"/>
    </reaction>
</comment>
<name>A0A1R2AYZ2_9CILI</name>
<dbReference type="PROSITE" id="PS00108">
    <property type="entry name" value="PROTEIN_KINASE_ST"/>
    <property type="match status" value="1"/>
</dbReference>
<dbReference type="InterPro" id="IPR000595">
    <property type="entry name" value="cNMP-bd_dom"/>
</dbReference>
<keyword evidence="13" id="KW-0142">cGMP-binding</keyword>
<evidence type="ECO:0000256" key="11">
    <source>
        <dbReference type="ARBA" id="ARBA00022840"/>
    </source>
</evidence>
<dbReference type="AlphaFoldDB" id="A0A1R2AYZ2"/>
<evidence type="ECO:0000256" key="9">
    <source>
        <dbReference type="ARBA" id="ARBA00022741"/>
    </source>
</evidence>
<evidence type="ECO:0000256" key="6">
    <source>
        <dbReference type="ARBA" id="ARBA00022535"/>
    </source>
</evidence>
<feature type="domain" description="AGC-kinase C-terminal" evidence="19">
    <location>
        <begin position="818"/>
        <end position="887"/>
    </location>
</feature>
<dbReference type="Gene3D" id="2.60.120.10">
    <property type="entry name" value="Jelly Rolls"/>
    <property type="match status" value="4"/>
</dbReference>
<dbReference type="CDD" id="cd00038">
    <property type="entry name" value="CAP_ED"/>
    <property type="match status" value="3"/>
</dbReference>
<reference evidence="20 21" key="1">
    <citation type="submission" date="2016-11" db="EMBL/GenBank/DDBJ databases">
        <title>The macronuclear genome of Stentor coeruleus: a giant cell with tiny introns.</title>
        <authorList>
            <person name="Slabodnick M."/>
            <person name="Ruby J.G."/>
            <person name="Reiff S.B."/>
            <person name="Swart E.C."/>
            <person name="Gosai S."/>
            <person name="Prabakaran S."/>
            <person name="Witkowska E."/>
            <person name="Larue G.E."/>
            <person name="Fisher S."/>
            <person name="Freeman R.M."/>
            <person name="Gunawardena J."/>
            <person name="Chu W."/>
            <person name="Stover N.A."/>
            <person name="Gregory B.D."/>
            <person name="Nowacki M."/>
            <person name="Derisi J."/>
            <person name="Roy S.W."/>
            <person name="Marshall W.F."/>
            <person name="Sood P."/>
        </authorList>
    </citation>
    <scope>NUCLEOTIDE SEQUENCE [LARGE SCALE GENOMIC DNA]</scope>
    <source>
        <strain evidence="20">WM001</strain>
    </source>
</reference>
<proteinExistence type="inferred from homology"/>
<evidence type="ECO:0000256" key="8">
    <source>
        <dbReference type="ARBA" id="ARBA00022723"/>
    </source>
</evidence>
<comment type="similarity">
    <text evidence="2">Belongs to the protein kinase superfamily. AGC Ser/Thr protein kinase family. cGMP subfamily.</text>
</comment>
<keyword evidence="11" id="KW-0067">ATP-binding</keyword>
<dbReference type="Pfam" id="PF00069">
    <property type="entry name" value="Pkinase"/>
    <property type="match status" value="1"/>
</dbReference>
<evidence type="ECO:0000256" key="10">
    <source>
        <dbReference type="ARBA" id="ARBA00022777"/>
    </source>
</evidence>
<comment type="catalytic activity">
    <reaction evidence="16">
        <text>L-seryl-[protein] + ATP = O-phospho-L-seryl-[protein] + ADP + H(+)</text>
        <dbReference type="Rhea" id="RHEA:17989"/>
        <dbReference type="Rhea" id="RHEA-COMP:9863"/>
        <dbReference type="Rhea" id="RHEA-COMP:11604"/>
        <dbReference type="ChEBI" id="CHEBI:15378"/>
        <dbReference type="ChEBI" id="CHEBI:29999"/>
        <dbReference type="ChEBI" id="CHEBI:30616"/>
        <dbReference type="ChEBI" id="CHEBI:83421"/>
        <dbReference type="ChEBI" id="CHEBI:456216"/>
        <dbReference type="EC" id="2.7.11.12"/>
    </reaction>
</comment>
<evidence type="ECO:0000256" key="14">
    <source>
        <dbReference type="ARBA" id="ARBA00024113"/>
    </source>
</evidence>
<comment type="cofactor">
    <cofactor evidence="1">
        <name>Mg(2+)</name>
        <dbReference type="ChEBI" id="CHEBI:18420"/>
    </cofactor>
</comment>
<evidence type="ECO:0000256" key="13">
    <source>
        <dbReference type="ARBA" id="ARBA00022992"/>
    </source>
</evidence>
<organism evidence="20 21">
    <name type="scientific">Stentor coeruleus</name>
    <dbReference type="NCBI Taxonomy" id="5963"/>
    <lineage>
        <taxon>Eukaryota</taxon>
        <taxon>Sar</taxon>
        <taxon>Alveolata</taxon>
        <taxon>Ciliophora</taxon>
        <taxon>Postciliodesmatophora</taxon>
        <taxon>Heterotrichea</taxon>
        <taxon>Heterotrichida</taxon>
        <taxon>Stentoridae</taxon>
        <taxon>Stentor</taxon>
    </lineage>
</organism>